<dbReference type="InParanoid" id="M4C553"/>
<dbReference type="EnsemblProtists" id="HpaT814224">
    <property type="protein sequence ID" value="HpaP814224"/>
    <property type="gene ID" value="HpaG814224"/>
</dbReference>
<sequence>MGPAWGYRTTDESIIHTSEWDTNWAACGGNHQSPIDIDTAAPTSRARNFPLKFSGHCPTFNLTEPHEPLEVDVSGGNCGISLHGEFYDLKQFHLHSPSEHTLDGKHLNGEIHFVHVDRESKALLVVGVFLKIGPVSDEWLGPVLDALEQVNCTTTKRDAIVVNLNSYSTMIRRAAKRGGVYNYAGSLTIPGCEENADWWVVESPIKISSIDFGRLHQDLVEYPITDDGDNSRPVQPLNDRVVIRYKYRVPTEPTATIGFSSL</sequence>
<evidence type="ECO:0000256" key="1">
    <source>
        <dbReference type="ARBA" id="ARBA00010718"/>
    </source>
</evidence>
<dbReference type="InterPro" id="IPR041891">
    <property type="entry name" value="Alpha_CA_prokaryot-like"/>
</dbReference>
<evidence type="ECO:0000313" key="8">
    <source>
        <dbReference type="EnsemblProtists" id="HpaP814224"/>
    </source>
</evidence>
<dbReference type="SMART" id="SM01057">
    <property type="entry name" value="Carb_anhydrase"/>
    <property type="match status" value="1"/>
</dbReference>
<comment type="catalytic activity">
    <reaction evidence="6">
        <text>hydrogencarbonate + H(+) = CO2 + H2O</text>
        <dbReference type="Rhea" id="RHEA:10748"/>
        <dbReference type="ChEBI" id="CHEBI:15377"/>
        <dbReference type="ChEBI" id="CHEBI:15378"/>
        <dbReference type="ChEBI" id="CHEBI:16526"/>
        <dbReference type="ChEBI" id="CHEBI:17544"/>
        <dbReference type="EC" id="4.2.1.1"/>
    </reaction>
</comment>
<evidence type="ECO:0000256" key="6">
    <source>
        <dbReference type="ARBA" id="ARBA00048348"/>
    </source>
</evidence>
<reference evidence="9" key="1">
    <citation type="journal article" date="2010" name="Science">
        <title>Signatures of adaptation to obligate biotrophy in the Hyaloperonospora arabidopsidis genome.</title>
        <authorList>
            <person name="Baxter L."/>
            <person name="Tripathy S."/>
            <person name="Ishaque N."/>
            <person name="Boot N."/>
            <person name="Cabral A."/>
            <person name="Kemen E."/>
            <person name="Thines M."/>
            <person name="Ah-Fong A."/>
            <person name="Anderson R."/>
            <person name="Badejoko W."/>
            <person name="Bittner-Eddy P."/>
            <person name="Boore J.L."/>
            <person name="Chibucos M.C."/>
            <person name="Coates M."/>
            <person name="Dehal P."/>
            <person name="Delehaunty K."/>
            <person name="Dong S."/>
            <person name="Downton P."/>
            <person name="Dumas B."/>
            <person name="Fabro G."/>
            <person name="Fronick C."/>
            <person name="Fuerstenberg S.I."/>
            <person name="Fulton L."/>
            <person name="Gaulin E."/>
            <person name="Govers F."/>
            <person name="Hughes L."/>
            <person name="Humphray S."/>
            <person name="Jiang R.H."/>
            <person name="Judelson H."/>
            <person name="Kamoun S."/>
            <person name="Kyung K."/>
            <person name="Meijer H."/>
            <person name="Minx P."/>
            <person name="Morris P."/>
            <person name="Nelson J."/>
            <person name="Phuntumart V."/>
            <person name="Qutob D."/>
            <person name="Rehmany A."/>
            <person name="Rougon-Cardoso A."/>
            <person name="Ryden P."/>
            <person name="Torto-Alalibo T."/>
            <person name="Studholme D."/>
            <person name="Wang Y."/>
            <person name="Win J."/>
            <person name="Wood J."/>
            <person name="Clifton S.W."/>
            <person name="Rogers J."/>
            <person name="Van den Ackerveken G."/>
            <person name="Jones J.D."/>
            <person name="McDowell J.M."/>
            <person name="Beynon J."/>
            <person name="Tyler B.M."/>
        </authorList>
    </citation>
    <scope>NUCLEOTIDE SEQUENCE [LARGE SCALE GENOMIC DNA]</scope>
    <source>
        <strain evidence="9">Emoy2</strain>
    </source>
</reference>
<evidence type="ECO:0000256" key="5">
    <source>
        <dbReference type="ARBA" id="ARBA00023239"/>
    </source>
</evidence>
<name>M4C553_HYAAE</name>
<comment type="similarity">
    <text evidence="1">Belongs to the alpha-carbonic anhydrase family.</text>
</comment>
<dbReference type="PROSITE" id="PS51144">
    <property type="entry name" value="ALPHA_CA_2"/>
    <property type="match status" value="1"/>
</dbReference>
<dbReference type="eggNOG" id="KOG0382">
    <property type="taxonomic scope" value="Eukaryota"/>
</dbReference>
<evidence type="ECO:0000256" key="2">
    <source>
        <dbReference type="ARBA" id="ARBA00012925"/>
    </source>
</evidence>
<dbReference type="EMBL" id="ABWE02003604">
    <property type="status" value="NOT_ANNOTATED_CDS"/>
    <property type="molecule type" value="Genomic_DNA"/>
</dbReference>
<keyword evidence="3" id="KW-0479">Metal-binding</keyword>
<organism evidence="8 9">
    <name type="scientific">Hyaloperonospora arabidopsidis (strain Emoy2)</name>
    <name type="common">Downy mildew agent</name>
    <name type="synonym">Peronospora arabidopsidis</name>
    <dbReference type="NCBI Taxonomy" id="559515"/>
    <lineage>
        <taxon>Eukaryota</taxon>
        <taxon>Sar</taxon>
        <taxon>Stramenopiles</taxon>
        <taxon>Oomycota</taxon>
        <taxon>Peronosporomycetes</taxon>
        <taxon>Peronosporales</taxon>
        <taxon>Peronosporaceae</taxon>
        <taxon>Hyaloperonospora</taxon>
    </lineage>
</organism>
<dbReference type="STRING" id="559515.M4C553"/>
<dbReference type="GO" id="GO:0008270">
    <property type="term" value="F:zinc ion binding"/>
    <property type="evidence" value="ECO:0007669"/>
    <property type="project" value="InterPro"/>
</dbReference>
<dbReference type="Gene3D" id="3.10.200.10">
    <property type="entry name" value="Alpha carbonic anhydrase"/>
    <property type="match status" value="1"/>
</dbReference>
<dbReference type="SUPFAM" id="SSF51069">
    <property type="entry name" value="Carbonic anhydrase"/>
    <property type="match status" value="1"/>
</dbReference>
<dbReference type="InterPro" id="IPR001148">
    <property type="entry name" value="CA_dom"/>
</dbReference>
<dbReference type="InterPro" id="IPR036398">
    <property type="entry name" value="CA_dom_sf"/>
</dbReference>
<evidence type="ECO:0000313" key="9">
    <source>
        <dbReference type="Proteomes" id="UP000011713"/>
    </source>
</evidence>
<dbReference type="AlphaFoldDB" id="M4C553"/>
<dbReference type="VEuPathDB" id="FungiDB:HpaG814224"/>
<dbReference type="EC" id="4.2.1.1" evidence="2"/>
<dbReference type="HOGENOM" id="CLU_039326_0_2_1"/>
<dbReference type="GO" id="GO:0004089">
    <property type="term" value="F:carbonate dehydratase activity"/>
    <property type="evidence" value="ECO:0007669"/>
    <property type="project" value="UniProtKB-EC"/>
</dbReference>
<dbReference type="PANTHER" id="PTHR18952">
    <property type="entry name" value="CARBONIC ANHYDRASE"/>
    <property type="match status" value="1"/>
</dbReference>
<dbReference type="CDD" id="cd03124">
    <property type="entry name" value="alpha_CA_prokaryotic_like"/>
    <property type="match status" value="1"/>
</dbReference>
<evidence type="ECO:0000259" key="7">
    <source>
        <dbReference type="PROSITE" id="PS51144"/>
    </source>
</evidence>
<accession>M4C553</accession>
<reference evidence="8" key="2">
    <citation type="submission" date="2015-06" db="UniProtKB">
        <authorList>
            <consortium name="EnsemblProtists"/>
        </authorList>
    </citation>
    <scope>IDENTIFICATION</scope>
    <source>
        <strain evidence="8">Emoy2</strain>
    </source>
</reference>
<proteinExistence type="inferred from homology"/>
<dbReference type="PANTHER" id="PTHR18952:SF265">
    <property type="entry name" value="CARBONIC ANHYDRASE"/>
    <property type="match status" value="1"/>
</dbReference>
<evidence type="ECO:0000256" key="4">
    <source>
        <dbReference type="ARBA" id="ARBA00022833"/>
    </source>
</evidence>
<keyword evidence="4" id="KW-0862">Zinc</keyword>
<evidence type="ECO:0000256" key="3">
    <source>
        <dbReference type="ARBA" id="ARBA00022723"/>
    </source>
</evidence>
<dbReference type="Pfam" id="PF00194">
    <property type="entry name" value="Carb_anhydrase"/>
    <property type="match status" value="1"/>
</dbReference>
<dbReference type="OMA" id="VPREAQY"/>
<keyword evidence="9" id="KW-1185">Reference proteome</keyword>
<protein>
    <recommendedName>
        <fullName evidence="2">carbonic anhydrase</fullName>
        <ecNumber evidence="2">4.2.1.1</ecNumber>
    </recommendedName>
</protein>
<keyword evidence="5" id="KW-0456">Lyase</keyword>
<dbReference type="Proteomes" id="UP000011713">
    <property type="component" value="Unassembled WGS sequence"/>
</dbReference>
<dbReference type="InterPro" id="IPR023561">
    <property type="entry name" value="Carbonic_anhydrase_a-class"/>
</dbReference>
<feature type="domain" description="Alpha-carbonic anhydrase" evidence="7">
    <location>
        <begin position="3"/>
        <end position="246"/>
    </location>
</feature>